<proteinExistence type="predicted"/>
<sequence length="172" mass="19586">MRVSITPFNGGWKMGDSLEVELDEQSTVRDLAAIVHDMKDIDPSRMSFFLDADEASAIPPDGWDCLLCEYKVTDGSVLRLEPSNSGCWLWHEIEYYKEEVLRQMVTAVKGAGEDGISMAELQKSVPLPPPMSAYLYVPLVRMHAHLFYVETDTMTREMRVWSNRGGWVPVWL</sequence>
<dbReference type="EMBL" id="HBKQ01051263">
    <property type="protein sequence ID" value="CAE2276862.1"/>
    <property type="molecule type" value="Transcribed_RNA"/>
</dbReference>
<reference evidence="1" key="1">
    <citation type="submission" date="2021-01" db="EMBL/GenBank/DDBJ databases">
        <authorList>
            <person name="Corre E."/>
            <person name="Pelletier E."/>
            <person name="Niang G."/>
            <person name="Scheremetjew M."/>
            <person name="Finn R."/>
            <person name="Kale V."/>
            <person name="Holt S."/>
            <person name="Cochrane G."/>
            <person name="Meng A."/>
            <person name="Brown T."/>
            <person name="Cohen L."/>
        </authorList>
    </citation>
    <scope>NUCLEOTIDE SEQUENCE</scope>
    <source>
        <strain evidence="1">Isolate 1302-5</strain>
    </source>
</reference>
<dbReference type="SUPFAM" id="SSF54236">
    <property type="entry name" value="Ubiquitin-like"/>
    <property type="match status" value="1"/>
</dbReference>
<accession>A0A7S4JWU7</accession>
<dbReference type="CDD" id="cd17039">
    <property type="entry name" value="Ubl_ubiquitin_like"/>
    <property type="match status" value="1"/>
</dbReference>
<dbReference type="InterPro" id="IPR029071">
    <property type="entry name" value="Ubiquitin-like_domsf"/>
</dbReference>
<dbReference type="AlphaFoldDB" id="A0A7S4JWU7"/>
<protein>
    <recommendedName>
        <fullName evidence="2">Ubiquitin-like domain-containing protein</fullName>
    </recommendedName>
</protein>
<evidence type="ECO:0008006" key="2">
    <source>
        <dbReference type="Google" id="ProtNLM"/>
    </source>
</evidence>
<evidence type="ECO:0000313" key="1">
    <source>
        <dbReference type="EMBL" id="CAE2276862.1"/>
    </source>
</evidence>
<gene>
    <name evidence="1" type="ORF">OAUR00152_LOCUS35352</name>
</gene>
<name>A0A7S4JWU7_9STRA</name>
<organism evidence="1">
    <name type="scientific">Odontella aurita</name>
    <dbReference type="NCBI Taxonomy" id="265563"/>
    <lineage>
        <taxon>Eukaryota</taxon>
        <taxon>Sar</taxon>
        <taxon>Stramenopiles</taxon>
        <taxon>Ochrophyta</taxon>
        <taxon>Bacillariophyta</taxon>
        <taxon>Mediophyceae</taxon>
        <taxon>Biddulphiophycidae</taxon>
        <taxon>Eupodiscales</taxon>
        <taxon>Odontellaceae</taxon>
        <taxon>Odontella</taxon>
    </lineage>
</organism>